<dbReference type="PANTHER" id="PTHR34427">
    <property type="entry name" value="DUF4283 DOMAIN PROTEIN"/>
    <property type="match status" value="1"/>
</dbReference>
<proteinExistence type="predicted"/>
<name>A0AAV6IAH3_9ERIC</name>
<dbReference type="CDD" id="cd00590">
    <property type="entry name" value="RRM_SF"/>
    <property type="match status" value="1"/>
</dbReference>
<protein>
    <recommendedName>
        <fullName evidence="3">RRM domain-containing protein</fullName>
    </recommendedName>
</protein>
<evidence type="ECO:0000313" key="4">
    <source>
        <dbReference type="EMBL" id="KAG5524364.1"/>
    </source>
</evidence>
<dbReference type="SMART" id="SM00360">
    <property type="entry name" value="RRM"/>
    <property type="match status" value="1"/>
</dbReference>
<keyword evidence="1" id="KW-0694">RNA-binding</keyword>
<gene>
    <name evidence="4" type="ORF">RHGRI_031132</name>
</gene>
<dbReference type="SUPFAM" id="SSF54928">
    <property type="entry name" value="RNA-binding domain, RBD"/>
    <property type="match status" value="1"/>
</dbReference>
<evidence type="ECO:0000256" key="2">
    <source>
        <dbReference type="SAM" id="MobiDB-lite"/>
    </source>
</evidence>
<comment type="caution">
    <text evidence="4">The sequence shown here is derived from an EMBL/GenBank/DDBJ whole genome shotgun (WGS) entry which is preliminary data.</text>
</comment>
<dbReference type="Gene3D" id="3.30.70.330">
    <property type="match status" value="1"/>
</dbReference>
<sequence length="620" mass="68784">MFILFVDNIPEAKDQVWLRSTFNKFGVVKDAFIPSKRRKRTGNKFGFVRFDCHVSAGMAMTKMNGVWVDNNRLFVKEACFGHNKAKIHLKLPKFATEQVLKQRSYGRKEINGLDYDRATRGMFGPAKSYVHALEGESSKKPIADQSITILVNSIGNGGLYRSAVAVMHKVVSMSTLKSNFSLESDTETLFRTMGGRSVLITFQSQEARDLLIKDPWMNLWFDEVKPWNGEPASFERFVWLKCQGIPLNAWNAQTFKQIGEVWGYFIAMDEATLKDFSFAKGMVLIATEEKQKIDRWIKLVVQGVIYEVKVTEESSFVNPEEVELCTGKVKKPPMESRPETHFREGMEGDDDVEAYSNPAANRIGGLGGSVAGIAGVLGTDKVHDGIIGSQLKIADMHLMPELSSTQAPSGDFESVVEDSVEALERGVIELGVVGQNVVTPLAHEEAHLANTTPQIVGGPVVPFNVKGSLGLQALGSTEVIDDSPSPRFENKVHPDVSPVASGGYSEEPAPLVRSSHIPSINLLVDLNDVECRRRRRRQLSNLAIIREGMEEDRTRVENSVSSSAVSPQSSSRVIREVRATMEIGGELGINFRPDDDLVLRSMIEIESLEYSQMLEREAEG</sequence>
<feature type="region of interest" description="Disordered" evidence="2">
    <location>
        <begin position="482"/>
        <end position="507"/>
    </location>
</feature>
<feature type="domain" description="RRM" evidence="3">
    <location>
        <begin position="2"/>
        <end position="80"/>
    </location>
</feature>
<dbReference type="Pfam" id="PF00076">
    <property type="entry name" value="RRM_1"/>
    <property type="match status" value="1"/>
</dbReference>
<accession>A0AAV6IAH3</accession>
<dbReference type="InterPro" id="IPR012677">
    <property type="entry name" value="Nucleotide-bd_a/b_plait_sf"/>
</dbReference>
<evidence type="ECO:0000259" key="3">
    <source>
        <dbReference type="PROSITE" id="PS50102"/>
    </source>
</evidence>
<dbReference type="InterPro" id="IPR035979">
    <property type="entry name" value="RBD_domain_sf"/>
</dbReference>
<reference evidence="4" key="1">
    <citation type="submission" date="2020-08" db="EMBL/GenBank/DDBJ databases">
        <title>Plant Genome Project.</title>
        <authorList>
            <person name="Zhang R.-G."/>
        </authorList>
    </citation>
    <scope>NUCLEOTIDE SEQUENCE</scope>
    <source>
        <strain evidence="4">WSP0</strain>
        <tissue evidence="4">Leaf</tissue>
    </source>
</reference>
<dbReference type="PANTHER" id="PTHR34427:SF5">
    <property type="entry name" value="DUF4283 DOMAIN-CONTAINING PROTEIN"/>
    <property type="match status" value="1"/>
</dbReference>
<dbReference type="EMBL" id="JACTNZ010000011">
    <property type="protein sequence ID" value="KAG5524364.1"/>
    <property type="molecule type" value="Genomic_DNA"/>
</dbReference>
<dbReference type="AlphaFoldDB" id="A0AAV6IAH3"/>
<dbReference type="PROSITE" id="PS50102">
    <property type="entry name" value="RRM"/>
    <property type="match status" value="1"/>
</dbReference>
<feature type="region of interest" description="Disordered" evidence="2">
    <location>
        <begin position="330"/>
        <end position="349"/>
    </location>
</feature>
<feature type="compositionally biased region" description="Basic and acidic residues" evidence="2">
    <location>
        <begin position="332"/>
        <end position="346"/>
    </location>
</feature>
<evidence type="ECO:0000313" key="5">
    <source>
        <dbReference type="Proteomes" id="UP000823749"/>
    </source>
</evidence>
<dbReference type="Proteomes" id="UP000823749">
    <property type="component" value="Chromosome 11"/>
</dbReference>
<evidence type="ECO:0000256" key="1">
    <source>
        <dbReference type="PROSITE-ProRule" id="PRU00176"/>
    </source>
</evidence>
<dbReference type="InterPro" id="IPR000504">
    <property type="entry name" value="RRM_dom"/>
</dbReference>
<keyword evidence="5" id="KW-1185">Reference proteome</keyword>
<organism evidence="4 5">
    <name type="scientific">Rhododendron griersonianum</name>
    <dbReference type="NCBI Taxonomy" id="479676"/>
    <lineage>
        <taxon>Eukaryota</taxon>
        <taxon>Viridiplantae</taxon>
        <taxon>Streptophyta</taxon>
        <taxon>Embryophyta</taxon>
        <taxon>Tracheophyta</taxon>
        <taxon>Spermatophyta</taxon>
        <taxon>Magnoliopsida</taxon>
        <taxon>eudicotyledons</taxon>
        <taxon>Gunneridae</taxon>
        <taxon>Pentapetalae</taxon>
        <taxon>asterids</taxon>
        <taxon>Ericales</taxon>
        <taxon>Ericaceae</taxon>
        <taxon>Ericoideae</taxon>
        <taxon>Rhodoreae</taxon>
        <taxon>Rhododendron</taxon>
    </lineage>
</organism>
<dbReference type="GO" id="GO:0003723">
    <property type="term" value="F:RNA binding"/>
    <property type="evidence" value="ECO:0007669"/>
    <property type="project" value="UniProtKB-UniRule"/>
</dbReference>